<name>A0A024HBD2_PSEKB</name>
<dbReference type="HOGENOM" id="CLU_015572_1_0_6"/>
<dbReference type="CDD" id="cd01317">
    <property type="entry name" value="DHOase_IIa"/>
    <property type="match status" value="1"/>
</dbReference>
<dbReference type="KEGG" id="pkc:PKB_0420"/>
<proteinExistence type="predicted"/>
<dbReference type="OrthoDB" id="5687299at2"/>
<dbReference type="NCBIfam" id="NF005791">
    <property type="entry name" value="PRK07627.1"/>
    <property type="match status" value="1"/>
</dbReference>
<keyword evidence="1" id="KW-0665">Pyrimidine biosynthesis</keyword>
<dbReference type="InterPro" id="IPR032466">
    <property type="entry name" value="Metal_Hydrolase"/>
</dbReference>
<dbReference type="Gene3D" id="2.30.40.10">
    <property type="entry name" value="Urease, subunit C, domain 1"/>
    <property type="match status" value="1"/>
</dbReference>
<reference evidence="3 4" key="2">
    <citation type="submission" date="2014-05" db="EMBL/GenBank/DDBJ databases">
        <title>Genome sequence of the 3-chlorobenzoate degrading bacterium Pseudomonas knackmussii B13 shows multiple evidence for horizontal gene transfer.</title>
        <authorList>
            <person name="Miyazaki R."/>
            <person name="Bertelli C."/>
            <person name="Falquet L."/>
            <person name="Robinson-Rechavi M."/>
            <person name="Gharib W."/>
            <person name="Roy S."/>
            <person name="Van der Meer J.R."/>
        </authorList>
    </citation>
    <scope>NUCLEOTIDE SEQUENCE [LARGE SCALE GENOMIC DNA]</scope>
    <source>
        <strain evidence="3 4">B13</strain>
    </source>
</reference>
<dbReference type="NCBIfam" id="TIGR00857">
    <property type="entry name" value="pyrC_multi"/>
    <property type="match status" value="1"/>
</dbReference>
<dbReference type="GO" id="GO:0004151">
    <property type="term" value="F:dihydroorotase activity"/>
    <property type="evidence" value="ECO:0007669"/>
    <property type="project" value="InterPro"/>
</dbReference>
<reference evidence="3 4" key="1">
    <citation type="submission" date="2013-03" db="EMBL/GenBank/DDBJ databases">
        <authorList>
            <person name="Linke B."/>
        </authorList>
    </citation>
    <scope>NUCLEOTIDE SEQUENCE [LARGE SCALE GENOMIC DNA]</scope>
    <source>
        <strain evidence="3 4">B13</strain>
    </source>
</reference>
<dbReference type="GO" id="GO:0046872">
    <property type="term" value="F:metal ion binding"/>
    <property type="evidence" value="ECO:0007669"/>
    <property type="project" value="InterPro"/>
</dbReference>
<dbReference type="SUPFAM" id="SSF51338">
    <property type="entry name" value="Composite domain of metallo-dependent hydrolases"/>
    <property type="match status" value="1"/>
</dbReference>
<feature type="domain" description="Dihydroorotase catalytic" evidence="2">
    <location>
        <begin position="52"/>
        <end position="236"/>
    </location>
</feature>
<sequence>MTVSIHGARLIDPASGLDKVCDIHIEAGRIIALGDAPADFHAAQAIDAAGLVAAPGLVDLNVALCEPGYSRKGNIDSETRAAAAGGVTSLCCPPQTKPVLDTTAVAELILDRAREAGNAKVFPIGALTRGLAGEQLSELAALSGAGCVAFTNGLAPMASNRVLLRSLEYAATFDLTVIFTSQDAELAEGGLAHDGPTAAFRGLAGIPETAETVALARNLLLVEQSGVRAHFSQLTSARGVELIAQAQARGLPVTADVALYQLILTDEALSDFSSLYHVQPPLRSRKDRDALREAVKSGVITAIASHHQPHEFDAKNAPFAATEPGISSVELLLPLAMTLVQDDLLDLPTLLARLSSGPANALRLPAGRVAVGQAADLVLFEAEGQTLVGESWYSRGHNCPFSGHLLPGAVRCTLVDGHIVHAI</sequence>
<dbReference type="SUPFAM" id="SSF51556">
    <property type="entry name" value="Metallo-dependent hydrolases"/>
    <property type="match status" value="1"/>
</dbReference>
<dbReference type="InterPro" id="IPR050138">
    <property type="entry name" value="DHOase/Allantoinase_Hydrolase"/>
</dbReference>
<dbReference type="eggNOG" id="COG0044">
    <property type="taxonomic scope" value="Bacteria"/>
</dbReference>
<evidence type="ECO:0000256" key="1">
    <source>
        <dbReference type="ARBA" id="ARBA00022975"/>
    </source>
</evidence>
<dbReference type="Pfam" id="PF12890">
    <property type="entry name" value="DHOase"/>
    <property type="match status" value="1"/>
</dbReference>
<dbReference type="PANTHER" id="PTHR43668">
    <property type="entry name" value="ALLANTOINASE"/>
    <property type="match status" value="1"/>
</dbReference>
<dbReference type="NCBIfam" id="NF006838">
    <property type="entry name" value="PRK09357.1-3"/>
    <property type="match status" value="1"/>
</dbReference>
<dbReference type="GO" id="GO:0006145">
    <property type="term" value="P:purine nucleobase catabolic process"/>
    <property type="evidence" value="ECO:0007669"/>
    <property type="project" value="TreeGrafter"/>
</dbReference>
<dbReference type="InterPro" id="IPR024403">
    <property type="entry name" value="DHOase_cat"/>
</dbReference>
<evidence type="ECO:0000313" key="4">
    <source>
        <dbReference type="Proteomes" id="UP000025241"/>
    </source>
</evidence>
<gene>
    <name evidence="3" type="primary">pyrC'</name>
    <name evidence="3" type="ORF">PKB_0420</name>
</gene>
<dbReference type="PANTHER" id="PTHR43668:SF2">
    <property type="entry name" value="ALLANTOINASE"/>
    <property type="match status" value="1"/>
</dbReference>
<evidence type="ECO:0000259" key="2">
    <source>
        <dbReference type="Pfam" id="PF12890"/>
    </source>
</evidence>
<dbReference type="Gene3D" id="3.20.20.140">
    <property type="entry name" value="Metal-dependent hydrolases"/>
    <property type="match status" value="1"/>
</dbReference>
<dbReference type="PATRIC" id="fig|1301098.3.peg.430"/>
<dbReference type="GO" id="GO:0005737">
    <property type="term" value="C:cytoplasm"/>
    <property type="evidence" value="ECO:0007669"/>
    <property type="project" value="TreeGrafter"/>
</dbReference>
<dbReference type="RefSeq" id="WP_043248622.1">
    <property type="nucleotide sequence ID" value="NZ_HG322950.1"/>
</dbReference>
<evidence type="ECO:0000313" key="3">
    <source>
        <dbReference type="EMBL" id="CDF81798.1"/>
    </source>
</evidence>
<keyword evidence="4" id="KW-1185">Reference proteome</keyword>
<dbReference type="GO" id="GO:0004038">
    <property type="term" value="F:allantoinase activity"/>
    <property type="evidence" value="ECO:0007669"/>
    <property type="project" value="TreeGrafter"/>
</dbReference>
<dbReference type="InterPro" id="IPR011059">
    <property type="entry name" value="Metal-dep_hydrolase_composite"/>
</dbReference>
<accession>A0A024HBD2</accession>
<dbReference type="GO" id="GO:0006221">
    <property type="term" value="P:pyrimidine nucleotide biosynthetic process"/>
    <property type="evidence" value="ECO:0007669"/>
    <property type="project" value="UniProtKB-KW"/>
</dbReference>
<dbReference type="AlphaFoldDB" id="A0A024HBD2"/>
<dbReference type="InterPro" id="IPR004722">
    <property type="entry name" value="DHOase"/>
</dbReference>
<protein>
    <submittedName>
        <fullName evidence="3">Dihydroorotase-like protein</fullName>
    </submittedName>
</protein>
<organism evidence="3 4">
    <name type="scientific">Pseudomonas knackmussii (strain DSM 6978 / CCUG 54928 / LMG 23759 / B13)</name>
    <dbReference type="NCBI Taxonomy" id="1301098"/>
    <lineage>
        <taxon>Bacteria</taxon>
        <taxon>Pseudomonadati</taxon>
        <taxon>Pseudomonadota</taxon>
        <taxon>Gammaproteobacteria</taxon>
        <taxon>Pseudomonadales</taxon>
        <taxon>Pseudomonadaceae</taxon>
        <taxon>Pseudomonas</taxon>
    </lineage>
</organism>
<dbReference type="STRING" id="1301098.PKB_0420"/>
<dbReference type="Proteomes" id="UP000025241">
    <property type="component" value="Chromosome I"/>
</dbReference>
<dbReference type="EMBL" id="HG322950">
    <property type="protein sequence ID" value="CDF81798.1"/>
    <property type="molecule type" value="Genomic_DNA"/>
</dbReference>